<reference evidence="2 3" key="1">
    <citation type="submission" date="2021-01" db="EMBL/GenBank/DDBJ databases">
        <title>Genomic Encyclopedia of Type Strains, Phase IV (KMG-IV): sequencing the most valuable type-strain genomes for metagenomic binning, comparative biology and taxonomic classification.</title>
        <authorList>
            <person name="Goeker M."/>
        </authorList>
    </citation>
    <scope>NUCLEOTIDE SEQUENCE [LARGE SCALE GENOMIC DNA]</scope>
    <source>
        <strain evidence="2 3">DSM 100968</strain>
    </source>
</reference>
<evidence type="ECO:0000313" key="3">
    <source>
        <dbReference type="Proteomes" id="UP000823201"/>
    </source>
</evidence>
<dbReference type="SUPFAM" id="SSF110710">
    <property type="entry name" value="TTHA0583/YokD-like"/>
    <property type="match status" value="1"/>
</dbReference>
<evidence type="ECO:0000256" key="1">
    <source>
        <dbReference type="HAMAP-Rule" id="MF_00800"/>
    </source>
</evidence>
<dbReference type="InterPro" id="IPR006340">
    <property type="entry name" value="DUF436"/>
</dbReference>
<dbReference type="HAMAP" id="MF_00800">
    <property type="entry name" value="UPF0340"/>
    <property type="match status" value="1"/>
</dbReference>
<organism evidence="2 3">
    <name type="scientific">Sporolactobacillus spathodeae</name>
    <dbReference type="NCBI Taxonomy" id="1465502"/>
    <lineage>
        <taxon>Bacteria</taxon>
        <taxon>Bacillati</taxon>
        <taxon>Bacillota</taxon>
        <taxon>Bacilli</taxon>
        <taxon>Bacillales</taxon>
        <taxon>Sporolactobacillaceae</taxon>
        <taxon>Sporolactobacillus</taxon>
    </lineage>
</organism>
<dbReference type="Pfam" id="PF04260">
    <property type="entry name" value="DUF436"/>
    <property type="match status" value="1"/>
</dbReference>
<dbReference type="Gene3D" id="3.40.50.10360">
    <property type="entry name" value="Hypothetical protein TT1679"/>
    <property type="match status" value="1"/>
</dbReference>
<dbReference type="InterPro" id="IPR028345">
    <property type="entry name" value="Antibiotic_NAT-like"/>
</dbReference>
<dbReference type="PIRSF" id="PIRSF007510">
    <property type="entry name" value="UCP007510"/>
    <property type="match status" value="1"/>
</dbReference>
<proteinExistence type="inferred from homology"/>
<comment type="similarity">
    <text evidence="1">Belongs to the UPF0340 family.</text>
</comment>
<protein>
    <recommendedName>
        <fullName evidence="1">UPF0340 protein JOC27_002452</fullName>
    </recommendedName>
</protein>
<evidence type="ECO:0000313" key="2">
    <source>
        <dbReference type="EMBL" id="MBM7658976.1"/>
    </source>
</evidence>
<keyword evidence="3" id="KW-1185">Reference proteome</keyword>
<accession>A0ABS2QBL5</accession>
<comment type="caution">
    <text evidence="2">The sequence shown here is derived from an EMBL/GenBank/DDBJ whole genome shotgun (WGS) entry which is preliminary data.</text>
</comment>
<name>A0ABS2QBL5_9BACL</name>
<dbReference type="EMBL" id="JAFBEV010000029">
    <property type="protein sequence ID" value="MBM7658976.1"/>
    <property type="molecule type" value="Genomic_DNA"/>
</dbReference>
<gene>
    <name evidence="2" type="ORF">JOC27_002452</name>
</gene>
<dbReference type="Proteomes" id="UP000823201">
    <property type="component" value="Unassembled WGS sequence"/>
</dbReference>
<dbReference type="RefSeq" id="WP_205007520.1">
    <property type="nucleotide sequence ID" value="NZ_CBCRXA010000006.1"/>
</dbReference>
<sequence>MESINQEWVEQIDQALTDLQQAMPFNERKLLVIGCSTSEVGGSQIGTSGSLDVAASLFQTFKTWHERTGIHFAFQCCEHLNRALIIDRDEAEKRGFEQVTVRPIRHAGGAMATYAFEHMSDPIAVETIQADGGLDIGDTLIGMHLKRVAVPVRSKIKRIGEANLVMARTRPKLIGGERAIYPETDRR</sequence>
<dbReference type="NCBIfam" id="TIGR01440">
    <property type="entry name" value="TIGR01440 family protein"/>
    <property type="match status" value="1"/>
</dbReference>